<sequence length="432" mass="47700">MPLDHFGSSKGQKHFRNRYWVNKSAYKPGGPVFIYDTGQQDASGVAPDMLSNDQSVFKQLYRQYNGIGRFKVSGIKETLTPNKTPWIYVGPSYAGFRAAQMRRLYPDTIYASWVSSAPVEFRIDASAWYDPIWKGLNSLGYGNCTADIQAAVRHIDGVLDQGKPEQTQKLKEKFLGLGVNGSDSGFATALSIVTWQFCSWMEIEPETNKTAPAGGWASVKGAEWVVDRWAAYPWFVDMVNGQLPLNCSGSLTTRSDECQLDGFATDPTSIASNWQTCLETGLYLGANLGPHQLVSKYLTLEYSMSACPSYFPNAPADLLPTTTNVDKTNAAYGGWSIRPSNTFFAVGELDPWRIVSIASEESYAPKGVKITRKIPKCGESTGPNKVFGIVLKDGVQVTDLRDDIYDVPDSAVAQELFKSALTEWLECFKPKP</sequence>
<dbReference type="RefSeq" id="XP_008025344.1">
    <property type="nucleotide sequence ID" value="XM_008027153.1"/>
</dbReference>
<proteinExistence type="inferred from homology"/>
<dbReference type="PANTHER" id="PTHR11010">
    <property type="entry name" value="PROTEASE S28 PRO-X CARBOXYPEPTIDASE-RELATED"/>
    <property type="match status" value="1"/>
</dbReference>
<keyword evidence="2" id="KW-0645">Protease</keyword>
<evidence type="ECO:0000313" key="7">
    <source>
        <dbReference type="Proteomes" id="UP000016935"/>
    </source>
</evidence>
<accession>R0KBG7</accession>
<gene>
    <name evidence="6" type="ORF">SETTUDRAFT_153523</name>
</gene>
<protein>
    <recommendedName>
        <fullName evidence="8">Serine peptidase</fullName>
    </recommendedName>
</protein>
<dbReference type="GO" id="GO:0008239">
    <property type="term" value="F:dipeptidyl-peptidase activity"/>
    <property type="evidence" value="ECO:0007669"/>
    <property type="project" value="TreeGrafter"/>
</dbReference>
<dbReference type="eggNOG" id="KOG2182">
    <property type="taxonomic scope" value="Eukaryota"/>
</dbReference>
<dbReference type="GO" id="GO:0006508">
    <property type="term" value="P:proteolysis"/>
    <property type="evidence" value="ECO:0007669"/>
    <property type="project" value="UniProtKB-KW"/>
</dbReference>
<evidence type="ECO:0000256" key="4">
    <source>
        <dbReference type="ARBA" id="ARBA00022801"/>
    </source>
</evidence>
<evidence type="ECO:0000256" key="3">
    <source>
        <dbReference type="ARBA" id="ARBA00022729"/>
    </source>
</evidence>
<dbReference type="GO" id="GO:0070008">
    <property type="term" value="F:serine-type exopeptidase activity"/>
    <property type="evidence" value="ECO:0007669"/>
    <property type="project" value="InterPro"/>
</dbReference>
<evidence type="ECO:0000313" key="6">
    <source>
        <dbReference type="EMBL" id="EOA86729.1"/>
    </source>
</evidence>
<organism evidence="6 7">
    <name type="scientific">Exserohilum turcicum (strain 28A)</name>
    <name type="common">Northern leaf blight fungus</name>
    <name type="synonym">Setosphaeria turcica</name>
    <dbReference type="NCBI Taxonomy" id="671987"/>
    <lineage>
        <taxon>Eukaryota</taxon>
        <taxon>Fungi</taxon>
        <taxon>Dikarya</taxon>
        <taxon>Ascomycota</taxon>
        <taxon>Pezizomycotina</taxon>
        <taxon>Dothideomycetes</taxon>
        <taxon>Pleosporomycetidae</taxon>
        <taxon>Pleosporales</taxon>
        <taxon>Pleosporineae</taxon>
        <taxon>Pleosporaceae</taxon>
        <taxon>Exserohilum</taxon>
    </lineage>
</organism>
<dbReference type="OrthoDB" id="1735038at2759"/>
<dbReference type="EMBL" id="KB908592">
    <property type="protein sequence ID" value="EOA86729.1"/>
    <property type="molecule type" value="Genomic_DNA"/>
</dbReference>
<comment type="similarity">
    <text evidence="1">Belongs to the peptidase S28 family.</text>
</comment>
<dbReference type="Proteomes" id="UP000016935">
    <property type="component" value="Unassembled WGS sequence"/>
</dbReference>
<evidence type="ECO:0008006" key="8">
    <source>
        <dbReference type="Google" id="ProtNLM"/>
    </source>
</evidence>
<dbReference type="Gene3D" id="3.40.50.1820">
    <property type="entry name" value="alpha/beta hydrolase"/>
    <property type="match status" value="3"/>
</dbReference>
<dbReference type="HOGENOM" id="CLU_023630_2_0_1"/>
<evidence type="ECO:0000256" key="5">
    <source>
        <dbReference type="ARBA" id="ARBA00023180"/>
    </source>
</evidence>
<dbReference type="AlphaFoldDB" id="R0KBG7"/>
<evidence type="ECO:0000256" key="2">
    <source>
        <dbReference type="ARBA" id="ARBA00022670"/>
    </source>
</evidence>
<reference evidence="6 7" key="1">
    <citation type="journal article" date="2012" name="PLoS Pathog.">
        <title>Diverse lifestyles and strategies of plant pathogenesis encoded in the genomes of eighteen Dothideomycetes fungi.</title>
        <authorList>
            <person name="Ohm R.A."/>
            <person name="Feau N."/>
            <person name="Henrissat B."/>
            <person name="Schoch C.L."/>
            <person name="Horwitz B.A."/>
            <person name="Barry K.W."/>
            <person name="Condon B.J."/>
            <person name="Copeland A.C."/>
            <person name="Dhillon B."/>
            <person name="Glaser F."/>
            <person name="Hesse C.N."/>
            <person name="Kosti I."/>
            <person name="LaButti K."/>
            <person name="Lindquist E.A."/>
            <person name="Lucas S."/>
            <person name="Salamov A.A."/>
            <person name="Bradshaw R.E."/>
            <person name="Ciuffetti L."/>
            <person name="Hamelin R.C."/>
            <person name="Kema G.H.J."/>
            <person name="Lawrence C."/>
            <person name="Scott J.A."/>
            <person name="Spatafora J.W."/>
            <person name="Turgeon B.G."/>
            <person name="de Wit P.J.G.M."/>
            <person name="Zhong S."/>
            <person name="Goodwin S.B."/>
            <person name="Grigoriev I.V."/>
        </authorList>
    </citation>
    <scope>NUCLEOTIDE SEQUENCE [LARGE SCALE GENOMIC DNA]</scope>
    <source>
        <strain evidence="7">28A</strain>
    </source>
</reference>
<dbReference type="InterPro" id="IPR008758">
    <property type="entry name" value="Peptidase_S28"/>
</dbReference>
<dbReference type="Pfam" id="PF05577">
    <property type="entry name" value="Peptidase_S28"/>
    <property type="match status" value="1"/>
</dbReference>
<dbReference type="InterPro" id="IPR029058">
    <property type="entry name" value="AB_hydrolase_fold"/>
</dbReference>
<dbReference type="PANTHER" id="PTHR11010:SF109">
    <property type="entry name" value="PEPTIDASE, FAMILY S28, PUTATIVE (AFU_ORTHOLOGUE AFUA_4G03790)-RELATED"/>
    <property type="match status" value="1"/>
</dbReference>
<evidence type="ECO:0000256" key="1">
    <source>
        <dbReference type="ARBA" id="ARBA00011079"/>
    </source>
</evidence>
<keyword evidence="5" id="KW-0325">Glycoprotein</keyword>
<keyword evidence="3" id="KW-0732">Signal</keyword>
<name>R0KBG7_EXST2</name>
<reference evidence="6 7" key="2">
    <citation type="journal article" date="2013" name="PLoS Genet.">
        <title>Comparative genome structure, secondary metabolite, and effector coding capacity across Cochliobolus pathogens.</title>
        <authorList>
            <person name="Condon B.J."/>
            <person name="Leng Y."/>
            <person name="Wu D."/>
            <person name="Bushley K.E."/>
            <person name="Ohm R.A."/>
            <person name="Otillar R."/>
            <person name="Martin J."/>
            <person name="Schackwitz W."/>
            <person name="Grimwood J."/>
            <person name="MohdZainudin N."/>
            <person name="Xue C."/>
            <person name="Wang R."/>
            <person name="Manning V.A."/>
            <person name="Dhillon B."/>
            <person name="Tu Z.J."/>
            <person name="Steffenson B.J."/>
            <person name="Salamov A."/>
            <person name="Sun H."/>
            <person name="Lowry S."/>
            <person name="LaButti K."/>
            <person name="Han J."/>
            <person name="Copeland A."/>
            <person name="Lindquist E."/>
            <person name="Barry K."/>
            <person name="Schmutz J."/>
            <person name="Baker S.E."/>
            <person name="Ciuffetti L.M."/>
            <person name="Grigoriev I.V."/>
            <person name="Zhong S."/>
            <person name="Turgeon B.G."/>
        </authorList>
    </citation>
    <scope>NUCLEOTIDE SEQUENCE [LARGE SCALE GENOMIC DNA]</scope>
    <source>
        <strain evidence="7">28A</strain>
    </source>
</reference>
<keyword evidence="4" id="KW-0378">Hydrolase</keyword>
<keyword evidence="7" id="KW-1185">Reference proteome</keyword>
<dbReference type="GeneID" id="19397311"/>